<keyword evidence="3" id="KW-1185">Reference proteome</keyword>
<name>A0A1A8XVZ0_9RHOO</name>
<keyword evidence="1" id="KW-0812">Transmembrane</keyword>
<reference evidence="2 3" key="1">
    <citation type="submission" date="2016-06" db="EMBL/GenBank/DDBJ databases">
        <authorList>
            <person name="Kjaerup R.B."/>
            <person name="Dalgaard T.S."/>
            <person name="Juul-Madsen H.R."/>
        </authorList>
    </citation>
    <scope>NUCLEOTIDE SEQUENCE [LARGE SCALE GENOMIC DNA]</scope>
    <source>
        <strain evidence="2">2</strain>
    </source>
</reference>
<keyword evidence="1" id="KW-0472">Membrane</keyword>
<dbReference type="PANTHER" id="PTHR38598">
    <property type="entry name" value="INNER MEMBRANE PROTEIN YJCH"/>
    <property type="match status" value="1"/>
</dbReference>
<sequence length="104" mass="11652">MVDDLVARVEANPKYQKLVSARSSYSIFMTSLVMLVYFGFILLIAFDKELLATKLGPDMVTSLGIPLGIGVIVITIILTNIYLRRANSEFDRLNADIIKEAKRK</sequence>
<evidence type="ECO:0008006" key="4">
    <source>
        <dbReference type="Google" id="ProtNLM"/>
    </source>
</evidence>
<dbReference type="EMBL" id="FLQY01000216">
    <property type="protein sequence ID" value="SBT08891.1"/>
    <property type="molecule type" value="Genomic_DNA"/>
</dbReference>
<evidence type="ECO:0000256" key="1">
    <source>
        <dbReference type="SAM" id="Phobius"/>
    </source>
</evidence>
<dbReference type="RefSeq" id="WP_186411404.1">
    <property type="nucleotide sequence ID" value="NZ_FLQY01000216.1"/>
</dbReference>
<feature type="transmembrane region" description="Helical" evidence="1">
    <location>
        <begin position="25"/>
        <end position="45"/>
    </location>
</feature>
<gene>
    <name evidence="2" type="primary">yjcH</name>
    <name evidence="2" type="ORF">PROAA_2930002</name>
</gene>
<dbReference type="Pfam" id="PF04341">
    <property type="entry name" value="DUF485"/>
    <property type="match status" value="1"/>
</dbReference>
<organism evidence="2 3">
    <name type="scientific">Candidatus Propionivibrio aalborgensis</name>
    <dbReference type="NCBI Taxonomy" id="1860101"/>
    <lineage>
        <taxon>Bacteria</taxon>
        <taxon>Pseudomonadati</taxon>
        <taxon>Pseudomonadota</taxon>
        <taxon>Betaproteobacteria</taxon>
        <taxon>Rhodocyclales</taxon>
        <taxon>Rhodocyclaceae</taxon>
        <taxon>Propionivibrio</taxon>
    </lineage>
</organism>
<dbReference type="GO" id="GO:0005886">
    <property type="term" value="C:plasma membrane"/>
    <property type="evidence" value="ECO:0007669"/>
    <property type="project" value="TreeGrafter"/>
</dbReference>
<dbReference type="Proteomes" id="UP000199600">
    <property type="component" value="Unassembled WGS sequence"/>
</dbReference>
<proteinExistence type="predicted"/>
<dbReference type="AlphaFoldDB" id="A0A1A8XVZ0"/>
<dbReference type="InterPro" id="IPR052959">
    <property type="entry name" value="Inner_membrane_assoc"/>
</dbReference>
<feature type="transmembrane region" description="Helical" evidence="1">
    <location>
        <begin position="65"/>
        <end position="83"/>
    </location>
</feature>
<protein>
    <recommendedName>
        <fullName evidence="4">Inner membrane protein YjcH</fullName>
    </recommendedName>
</protein>
<accession>A0A1A8XVZ0</accession>
<evidence type="ECO:0000313" key="2">
    <source>
        <dbReference type="EMBL" id="SBT08891.1"/>
    </source>
</evidence>
<dbReference type="PANTHER" id="PTHR38598:SF1">
    <property type="entry name" value="INNER MEMBRANE PROTEIN YJCH"/>
    <property type="match status" value="1"/>
</dbReference>
<keyword evidence="1" id="KW-1133">Transmembrane helix</keyword>
<evidence type="ECO:0000313" key="3">
    <source>
        <dbReference type="Proteomes" id="UP000199600"/>
    </source>
</evidence>
<dbReference type="InterPro" id="IPR007436">
    <property type="entry name" value="DUF485"/>
</dbReference>